<organism evidence="2 3">
    <name type="scientific">Aldrovandia affinis</name>
    <dbReference type="NCBI Taxonomy" id="143900"/>
    <lineage>
        <taxon>Eukaryota</taxon>
        <taxon>Metazoa</taxon>
        <taxon>Chordata</taxon>
        <taxon>Craniata</taxon>
        <taxon>Vertebrata</taxon>
        <taxon>Euteleostomi</taxon>
        <taxon>Actinopterygii</taxon>
        <taxon>Neopterygii</taxon>
        <taxon>Teleostei</taxon>
        <taxon>Notacanthiformes</taxon>
        <taxon>Halosauridae</taxon>
        <taxon>Aldrovandia</taxon>
    </lineage>
</organism>
<protein>
    <recommendedName>
        <fullName evidence="1">ZP domain-containing protein</fullName>
    </recommendedName>
</protein>
<feature type="domain" description="ZP" evidence="1">
    <location>
        <begin position="425"/>
        <end position="603"/>
    </location>
</feature>
<dbReference type="InterPro" id="IPR055356">
    <property type="entry name" value="ZP-N"/>
</dbReference>
<name>A0AAD7WUV1_9TELE</name>
<dbReference type="InterPro" id="IPR001507">
    <property type="entry name" value="ZP_dom"/>
</dbReference>
<dbReference type="Gene3D" id="2.60.40.3210">
    <property type="entry name" value="Zona pellucida, ZP-N domain"/>
    <property type="match status" value="1"/>
</dbReference>
<dbReference type="Proteomes" id="UP001221898">
    <property type="component" value="Unassembled WGS sequence"/>
</dbReference>
<evidence type="ECO:0000313" key="2">
    <source>
        <dbReference type="EMBL" id="KAJ8410381.1"/>
    </source>
</evidence>
<sequence>MAGHVPKRWTGSDHVHQRGPSARVWVGRHCEPGGFRSAYWQLHTQDVSMDGIMVMVIHATMFYRHKWMVTLMDLSAACALNHGDFDANTQRLFWEIPAVFTPLVYDRSEFVSKQVSMGMEVQLLDENTWRARGYSLDTRGPVMNLSVPFGAEGGYRGSFVHNNTYNEFYTIDLYYEHLFMDGALETRHRMVMFCLSPLLSQHPFTIDQTVLEEFVFTMYLGNFPSDVELVTVKLNGETFSVAKAFQSGYTITEVPHPNGTHAYALKVPFEDPIIPRMYLGEGLLQYSLDINYTLNIMPYEDPYYHLASVVALLEDAFPPDLEGVCTENSVIFKMDHPKRGHLWELTIGNYPLTSELVAGRGYIMQNNSQSLTLEVPVFTIGFTYKKITLKQFFGTFEVHVRDAKTLDIQKSTTKHCLFNTDELMVCSTDGVMTVVASFTAAIPPVEPSRTTLLDKNCKPRDADATRALFAFGVNTCGTRVLIGDHYLVYENEIMFHRELAPEGVPIITRDSGFRLTVQCFYQINSTNRLFVDKTFKSEMPGFGSIKVEGSSSKTYGTAYEPTLPEVSPATMELPMPIVTMELPTLVMKFPRVETTQPAIQLPV</sequence>
<dbReference type="EMBL" id="JAINUG010000027">
    <property type="protein sequence ID" value="KAJ8410381.1"/>
    <property type="molecule type" value="Genomic_DNA"/>
</dbReference>
<dbReference type="PROSITE" id="PS51034">
    <property type="entry name" value="ZP_2"/>
    <property type="match status" value="1"/>
</dbReference>
<comment type="caution">
    <text evidence="2">The sequence shown here is derived from an EMBL/GenBank/DDBJ whole genome shotgun (WGS) entry which is preliminary data.</text>
</comment>
<accession>A0AAD7WUV1</accession>
<dbReference type="AlphaFoldDB" id="A0AAD7WUV1"/>
<keyword evidence="3" id="KW-1185">Reference proteome</keyword>
<evidence type="ECO:0000259" key="1">
    <source>
        <dbReference type="PROSITE" id="PS51034"/>
    </source>
</evidence>
<dbReference type="Pfam" id="PF26562">
    <property type="entry name" value="Ig-like"/>
    <property type="match status" value="1"/>
</dbReference>
<evidence type="ECO:0000313" key="3">
    <source>
        <dbReference type="Proteomes" id="UP001221898"/>
    </source>
</evidence>
<dbReference type="InterPro" id="IPR058876">
    <property type="entry name" value="Ig-like_ZP"/>
</dbReference>
<dbReference type="Pfam" id="PF23344">
    <property type="entry name" value="ZP-N"/>
    <property type="match status" value="1"/>
</dbReference>
<proteinExistence type="predicted"/>
<reference evidence="2" key="1">
    <citation type="journal article" date="2023" name="Science">
        <title>Genome structures resolve the early diversification of teleost fishes.</title>
        <authorList>
            <person name="Parey E."/>
            <person name="Louis A."/>
            <person name="Montfort J."/>
            <person name="Bouchez O."/>
            <person name="Roques C."/>
            <person name="Iampietro C."/>
            <person name="Lluch J."/>
            <person name="Castinel A."/>
            <person name="Donnadieu C."/>
            <person name="Desvignes T."/>
            <person name="Floi Bucao C."/>
            <person name="Jouanno E."/>
            <person name="Wen M."/>
            <person name="Mejri S."/>
            <person name="Dirks R."/>
            <person name="Jansen H."/>
            <person name="Henkel C."/>
            <person name="Chen W.J."/>
            <person name="Zahm M."/>
            <person name="Cabau C."/>
            <person name="Klopp C."/>
            <person name="Thompson A.W."/>
            <person name="Robinson-Rechavi M."/>
            <person name="Braasch I."/>
            <person name="Lecointre G."/>
            <person name="Bobe J."/>
            <person name="Postlethwait J.H."/>
            <person name="Berthelot C."/>
            <person name="Roest Crollius H."/>
            <person name="Guiguen Y."/>
        </authorList>
    </citation>
    <scope>NUCLEOTIDE SEQUENCE</scope>
    <source>
        <strain evidence="2">NC1722</strain>
    </source>
</reference>
<dbReference type="PANTHER" id="PTHR47130">
    <property type="entry name" value="SI:DKEY-19B23.11-RELATED"/>
    <property type="match status" value="1"/>
</dbReference>
<gene>
    <name evidence="2" type="ORF">AAFF_G00203620</name>
</gene>
<dbReference type="PANTHER" id="PTHR47130:SF6">
    <property type="entry name" value="EGG ENVELOPE GLYCOPROTEIN-LIKE PRECURSOR"/>
    <property type="match status" value="1"/>
</dbReference>